<evidence type="ECO:0000313" key="11">
    <source>
        <dbReference type="Proteomes" id="UP001150907"/>
    </source>
</evidence>
<keyword evidence="11" id="KW-1185">Reference proteome</keyword>
<evidence type="ECO:0000256" key="7">
    <source>
        <dbReference type="ARBA" id="ARBA00023054"/>
    </source>
</evidence>
<dbReference type="OrthoDB" id="5372507at2759"/>
<sequence length="233" mass="25332">MASGADQLVEWARLDEWLRQLFAPAQPPTVGLNARIHIQLSQLYAVDGVARSAQDIAERVQREATSEYAALSGVLLGVLQTAGLAPCDLPASAVKALSDLSGVASDLGLADMRPESFERAVAAATMAGFQRERRLDAARAQAASVERQTRASQERQARVRRLLEERAQAMPGEAQKTREWLRNADIIAQKTREYGARLADAEADIAQRRVAERGLEFAQMRKLDASVAALLAA</sequence>
<name>A0A9W8BDF8_9FUNG</name>
<keyword evidence="5" id="KW-0493">Microtubule</keyword>
<dbReference type="AlphaFoldDB" id="A0A9W8BDF8"/>
<evidence type="ECO:0000256" key="4">
    <source>
        <dbReference type="ARBA" id="ARBA00022618"/>
    </source>
</evidence>
<dbReference type="GO" id="GO:0070652">
    <property type="term" value="C:HAUS complex"/>
    <property type="evidence" value="ECO:0007669"/>
    <property type="project" value="InterPro"/>
</dbReference>
<evidence type="ECO:0000256" key="6">
    <source>
        <dbReference type="ARBA" id="ARBA00022776"/>
    </source>
</evidence>
<dbReference type="PANTHER" id="PTHR31570">
    <property type="entry name" value="HAUS AUGMIN-LIKE COMPLEX SUBUNIT 1"/>
    <property type="match status" value="1"/>
</dbReference>
<comment type="similarity">
    <text evidence="2">Belongs to the HAUS1 family.</text>
</comment>
<keyword evidence="8" id="KW-0206">Cytoskeleton</keyword>
<dbReference type="EMBL" id="JANBQF010001371">
    <property type="protein sequence ID" value="KAJ1997380.1"/>
    <property type="molecule type" value="Genomic_DNA"/>
</dbReference>
<dbReference type="GO" id="GO:0051301">
    <property type="term" value="P:cell division"/>
    <property type="evidence" value="ECO:0007669"/>
    <property type="project" value="UniProtKB-KW"/>
</dbReference>
<protein>
    <submittedName>
        <fullName evidence="10">Uncharacterized protein</fullName>
    </submittedName>
</protein>
<dbReference type="Proteomes" id="UP001150907">
    <property type="component" value="Unassembled WGS sequence"/>
</dbReference>
<evidence type="ECO:0000256" key="9">
    <source>
        <dbReference type="ARBA" id="ARBA00023306"/>
    </source>
</evidence>
<dbReference type="InterPro" id="IPR026243">
    <property type="entry name" value="HAUS1"/>
</dbReference>
<dbReference type="GO" id="GO:0051225">
    <property type="term" value="P:spindle assembly"/>
    <property type="evidence" value="ECO:0007669"/>
    <property type="project" value="InterPro"/>
</dbReference>
<evidence type="ECO:0000256" key="5">
    <source>
        <dbReference type="ARBA" id="ARBA00022701"/>
    </source>
</evidence>
<evidence type="ECO:0000256" key="2">
    <source>
        <dbReference type="ARBA" id="ARBA00005479"/>
    </source>
</evidence>
<evidence type="ECO:0000313" key="10">
    <source>
        <dbReference type="EMBL" id="KAJ1997380.1"/>
    </source>
</evidence>
<comment type="subcellular location">
    <subcellularLocation>
        <location evidence="1">Cytoplasm</location>
        <location evidence="1">Cytoskeleton</location>
        <location evidence="1">Spindle</location>
    </subcellularLocation>
</comment>
<proteinExistence type="inferred from homology"/>
<evidence type="ECO:0000256" key="3">
    <source>
        <dbReference type="ARBA" id="ARBA00022490"/>
    </source>
</evidence>
<keyword evidence="3" id="KW-0963">Cytoplasm</keyword>
<comment type="caution">
    <text evidence="10">The sequence shown here is derived from an EMBL/GenBank/DDBJ whole genome shotgun (WGS) entry which is preliminary data.</text>
</comment>
<accession>A0A9W8BDF8</accession>
<feature type="non-terminal residue" evidence="10">
    <location>
        <position position="233"/>
    </location>
</feature>
<dbReference type="Pfam" id="PF25762">
    <property type="entry name" value="HAUS1"/>
    <property type="match status" value="1"/>
</dbReference>
<keyword evidence="6" id="KW-0498">Mitosis</keyword>
<dbReference type="GO" id="GO:0005819">
    <property type="term" value="C:spindle"/>
    <property type="evidence" value="ECO:0007669"/>
    <property type="project" value="UniProtKB-SubCell"/>
</dbReference>
<gene>
    <name evidence="10" type="ORF">H4R26_005851</name>
</gene>
<evidence type="ECO:0000256" key="1">
    <source>
        <dbReference type="ARBA" id="ARBA00004186"/>
    </source>
</evidence>
<keyword evidence="9" id="KW-0131">Cell cycle</keyword>
<keyword evidence="4" id="KW-0132">Cell division</keyword>
<dbReference type="PANTHER" id="PTHR31570:SF1">
    <property type="entry name" value="HAUS AUGMIN-LIKE COMPLEX SUBUNIT 1"/>
    <property type="match status" value="1"/>
</dbReference>
<evidence type="ECO:0000256" key="8">
    <source>
        <dbReference type="ARBA" id="ARBA00023212"/>
    </source>
</evidence>
<dbReference type="GO" id="GO:0005829">
    <property type="term" value="C:cytosol"/>
    <property type="evidence" value="ECO:0007669"/>
    <property type="project" value="TreeGrafter"/>
</dbReference>
<organism evidence="10 11">
    <name type="scientific">Coemansia thaxteri</name>
    <dbReference type="NCBI Taxonomy" id="2663907"/>
    <lineage>
        <taxon>Eukaryota</taxon>
        <taxon>Fungi</taxon>
        <taxon>Fungi incertae sedis</taxon>
        <taxon>Zoopagomycota</taxon>
        <taxon>Kickxellomycotina</taxon>
        <taxon>Kickxellomycetes</taxon>
        <taxon>Kickxellales</taxon>
        <taxon>Kickxellaceae</taxon>
        <taxon>Coemansia</taxon>
    </lineage>
</organism>
<keyword evidence="7" id="KW-0175">Coiled coil</keyword>
<dbReference type="GO" id="GO:0005874">
    <property type="term" value="C:microtubule"/>
    <property type="evidence" value="ECO:0007669"/>
    <property type="project" value="UniProtKB-KW"/>
</dbReference>
<reference evidence="10" key="1">
    <citation type="submission" date="2022-07" db="EMBL/GenBank/DDBJ databases">
        <title>Phylogenomic reconstructions and comparative analyses of Kickxellomycotina fungi.</title>
        <authorList>
            <person name="Reynolds N.K."/>
            <person name="Stajich J.E."/>
            <person name="Barry K."/>
            <person name="Grigoriev I.V."/>
            <person name="Crous P."/>
            <person name="Smith M.E."/>
        </authorList>
    </citation>
    <scope>NUCLEOTIDE SEQUENCE</scope>
    <source>
        <strain evidence="10">IMI 214461</strain>
    </source>
</reference>